<evidence type="ECO:0000256" key="2">
    <source>
        <dbReference type="ARBA" id="ARBA00007381"/>
    </source>
</evidence>
<keyword evidence="5" id="KW-0256">Endoplasmic reticulum</keyword>
<dbReference type="InterPro" id="IPR018181">
    <property type="entry name" value="Heat_shock_70_CS"/>
</dbReference>
<evidence type="ECO:0000256" key="5">
    <source>
        <dbReference type="ARBA" id="ARBA00022824"/>
    </source>
</evidence>
<dbReference type="AlphaFoldDB" id="A0ABD0J967"/>
<evidence type="ECO:0000256" key="3">
    <source>
        <dbReference type="ARBA" id="ARBA00022729"/>
    </source>
</evidence>
<sequence length="313" mass="35828">MYEFHQLFLMPTCPKLKKYAISRLALLSAHLLHQLFGELYCQLLALRHFCAREFPISTNQRATRSSSLGKPAMFSCGKSVYKYRANTMENHSQLQTAQRIDRKYDQQARSKRLSECFSLRQVCSLRSTAIEQTTLRDYGITLVTDQVFKDPLLHVPRPAQQKMEGLSLVLTWGQLTHGERGEDFDQRLVDHLVKVIKQKTGRDVRGSTRAMTRLRRAAENAKRALSSNHKTRVDMEGVLDDVTGIDDVTVTRAKFEELNMDLFRSTLKTVKQALDDSGKKKEEIDDIVLVGGSTRIPRVQALIKEYFNGKEPH</sequence>
<reference evidence="7 8" key="1">
    <citation type="journal article" date="2023" name="Sci. Data">
        <title>Genome assembly of the Korean intertidal mud-creeper Batillaria attramentaria.</title>
        <authorList>
            <person name="Patra A.K."/>
            <person name="Ho P.T."/>
            <person name="Jun S."/>
            <person name="Lee S.J."/>
            <person name="Kim Y."/>
            <person name="Won Y.J."/>
        </authorList>
    </citation>
    <scope>NUCLEOTIDE SEQUENCE [LARGE SCALE GENOMIC DNA]</scope>
    <source>
        <strain evidence="7">Wonlab-2016</strain>
    </source>
</reference>
<feature type="non-terminal residue" evidence="7">
    <location>
        <position position="313"/>
    </location>
</feature>
<keyword evidence="4" id="KW-0547">Nucleotide-binding</keyword>
<evidence type="ECO:0000256" key="6">
    <source>
        <dbReference type="ARBA" id="ARBA00022840"/>
    </source>
</evidence>
<name>A0ABD0J967_9CAEN</name>
<keyword evidence="6" id="KW-0067">ATP-binding</keyword>
<dbReference type="EMBL" id="JACVVK020000552">
    <property type="protein sequence ID" value="KAK7466649.1"/>
    <property type="molecule type" value="Genomic_DNA"/>
</dbReference>
<dbReference type="InterPro" id="IPR013126">
    <property type="entry name" value="Hsp_70_fam"/>
</dbReference>
<evidence type="ECO:0008006" key="9">
    <source>
        <dbReference type="Google" id="ProtNLM"/>
    </source>
</evidence>
<dbReference type="PROSITE" id="PS01036">
    <property type="entry name" value="HSP70_3"/>
    <property type="match status" value="1"/>
</dbReference>
<comment type="caution">
    <text evidence="7">The sequence shown here is derived from an EMBL/GenBank/DDBJ whole genome shotgun (WGS) entry which is preliminary data.</text>
</comment>
<dbReference type="PANTHER" id="PTHR19375">
    <property type="entry name" value="HEAT SHOCK PROTEIN 70KDA"/>
    <property type="match status" value="1"/>
</dbReference>
<dbReference type="SUPFAM" id="SSF53067">
    <property type="entry name" value="Actin-like ATPase domain"/>
    <property type="match status" value="1"/>
</dbReference>
<evidence type="ECO:0000256" key="4">
    <source>
        <dbReference type="ARBA" id="ARBA00022741"/>
    </source>
</evidence>
<dbReference type="Gene3D" id="3.90.640.10">
    <property type="entry name" value="Actin, Chain A, domain 4"/>
    <property type="match status" value="1"/>
</dbReference>
<evidence type="ECO:0000313" key="7">
    <source>
        <dbReference type="EMBL" id="KAK7466649.1"/>
    </source>
</evidence>
<dbReference type="GO" id="GO:0005524">
    <property type="term" value="F:ATP binding"/>
    <property type="evidence" value="ECO:0007669"/>
    <property type="project" value="UniProtKB-KW"/>
</dbReference>
<accession>A0ABD0J967</accession>
<dbReference type="GO" id="GO:0005788">
    <property type="term" value="C:endoplasmic reticulum lumen"/>
    <property type="evidence" value="ECO:0007669"/>
    <property type="project" value="UniProtKB-SubCell"/>
</dbReference>
<dbReference type="Gene3D" id="3.30.420.40">
    <property type="match status" value="1"/>
</dbReference>
<evidence type="ECO:0000313" key="8">
    <source>
        <dbReference type="Proteomes" id="UP001519460"/>
    </source>
</evidence>
<dbReference type="FunFam" id="3.90.640.10:FF:000153">
    <property type="entry name" value="Endoplasmic reticulum chaperone BiP"/>
    <property type="match status" value="1"/>
</dbReference>
<dbReference type="Proteomes" id="UP001519460">
    <property type="component" value="Unassembled WGS sequence"/>
</dbReference>
<keyword evidence="8" id="KW-1185">Reference proteome</keyword>
<gene>
    <name evidence="7" type="ORF">BaRGS_00037257</name>
</gene>
<comment type="subcellular location">
    <subcellularLocation>
        <location evidence="1">Endoplasmic reticulum lumen</location>
    </subcellularLocation>
</comment>
<proteinExistence type="inferred from homology"/>
<dbReference type="InterPro" id="IPR043129">
    <property type="entry name" value="ATPase_NBD"/>
</dbReference>
<evidence type="ECO:0000256" key="1">
    <source>
        <dbReference type="ARBA" id="ARBA00004319"/>
    </source>
</evidence>
<dbReference type="Pfam" id="PF00012">
    <property type="entry name" value="HSP70"/>
    <property type="match status" value="1"/>
</dbReference>
<comment type="similarity">
    <text evidence="2">Belongs to the heat shock protein 70 family.</text>
</comment>
<organism evidence="7 8">
    <name type="scientific">Batillaria attramentaria</name>
    <dbReference type="NCBI Taxonomy" id="370345"/>
    <lineage>
        <taxon>Eukaryota</taxon>
        <taxon>Metazoa</taxon>
        <taxon>Spiralia</taxon>
        <taxon>Lophotrochozoa</taxon>
        <taxon>Mollusca</taxon>
        <taxon>Gastropoda</taxon>
        <taxon>Caenogastropoda</taxon>
        <taxon>Sorbeoconcha</taxon>
        <taxon>Cerithioidea</taxon>
        <taxon>Batillariidae</taxon>
        <taxon>Batillaria</taxon>
    </lineage>
</organism>
<protein>
    <recommendedName>
        <fullName evidence="9">Heat shock protein 70</fullName>
    </recommendedName>
</protein>
<keyword evidence="3" id="KW-0732">Signal</keyword>